<keyword evidence="3" id="KW-1185">Reference proteome</keyword>
<dbReference type="SUPFAM" id="SSF54593">
    <property type="entry name" value="Glyoxalase/Bleomycin resistance protein/Dihydroxybiphenyl dioxygenase"/>
    <property type="match status" value="2"/>
</dbReference>
<dbReference type="PROSITE" id="PS51819">
    <property type="entry name" value="VOC"/>
    <property type="match status" value="2"/>
</dbReference>
<dbReference type="Pfam" id="PF18029">
    <property type="entry name" value="Glyoxalase_6"/>
    <property type="match status" value="1"/>
</dbReference>
<gene>
    <name evidence="2" type="ORF">DFI_08370</name>
</gene>
<dbReference type="EMBL" id="CP021081">
    <property type="protein sequence ID" value="ASN81010.1"/>
    <property type="molecule type" value="Genomic_DNA"/>
</dbReference>
<dbReference type="Pfam" id="PF00903">
    <property type="entry name" value="Glyoxalase"/>
    <property type="match status" value="1"/>
</dbReference>
<evidence type="ECO:0000313" key="2">
    <source>
        <dbReference type="EMBL" id="ASN81010.1"/>
    </source>
</evidence>
<dbReference type="InterPro" id="IPR041581">
    <property type="entry name" value="Glyoxalase_6"/>
</dbReference>
<protein>
    <recommendedName>
        <fullName evidence="1">VOC domain-containing protein</fullName>
    </recommendedName>
</protein>
<dbReference type="InterPro" id="IPR037523">
    <property type="entry name" value="VOC_core"/>
</dbReference>
<dbReference type="Proteomes" id="UP000259030">
    <property type="component" value="Chromosome"/>
</dbReference>
<dbReference type="AlphaFoldDB" id="A0A221SWJ3"/>
<sequence length="258" mass="27744">MSVKAPPTPGTATWYDLTTGRPDECRNFYGHLFGWTIPDSTGEHGGYVQIRKGGRNVAGFMSKDESMAGLPSTWTVYLASQDAHADAARIRDLGGQVLAEPMQVDQLGCMVVAADPTGDPFGLWQPLDFQGSELENEHGSMTWQEVLTRDAAKARAFYTDLFGLTSEPMPGPMTYHTLHVAPGTDVVAGIMQMDDAHWPDSVPPHWMPYFAVNDVQAAVTTAAEHGGAVQVTPFGSPYGTIAILADPDGATFSVIQLS</sequence>
<organism evidence="2 3">
    <name type="scientific">Deinococcus ficus</name>
    <dbReference type="NCBI Taxonomy" id="317577"/>
    <lineage>
        <taxon>Bacteria</taxon>
        <taxon>Thermotogati</taxon>
        <taxon>Deinococcota</taxon>
        <taxon>Deinococci</taxon>
        <taxon>Deinococcales</taxon>
        <taxon>Deinococcaceae</taxon>
        <taxon>Deinococcus</taxon>
    </lineage>
</organism>
<proteinExistence type="predicted"/>
<dbReference type="PANTHER" id="PTHR33993">
    <property type="entry name" value="GLYOXALASE-RELATED"/>
    <property type="match status" value="1"/>
</dbReference>
<accession>A0A221SWJ3</accession>
<dbReference type="InterPro" id="IPR004360">
    <property type="entry name" value="Glyas_Fos-R_dOase_dom"/>
</dbReference>
<dbReference type="Gene3D" id="3.10.180.10">
    <property type="entry name" value="2,3-Dihydroxybiphenyl 1,2-Dioxygenase, domain 1"/>
    <property type="match status" value="2"/>
</dbReference>
<dbReference type="InterPro" id="IPR029068">
    <property type="entry name" value="Glyas_Bleomycin-R_OHBP_Dase"/>
</dbReference>
<name>A0A221SWJ3_9DEIO</name>
<feature type="domain" description="VOC" evidence="1">
    <location>
        <begin position="11"/>
        <end position="130"/>
    </location>
</feature>
<dbReference type="RefSeq" id="WP_027461757.1">
    <property type="nucleotide sequence ID" value="NZ_CP021081.1"/>
</dbReference>
<evidence type="ECO:0000259" key="1">
    <source>
        <dbReference type="PROSITE" id="PS51819"/>
    </source>
</evidence>
<dbReference type="PANTHER" id="PTHR33993:SF14">
    <property type="entry name" value="GB|AAF24581.1"/>
    <property type="match status" value="1"/>
</dbReference>
<dbReference type="InterPro" id="IPR052164">
    <property type="entry name" value="Anthracycline_SecMetBiosynth"/>
</dbReference>
<dbReference type="CDD" id="cd07247">
    <property type="entry name" value="SgaA_N_like"/>
    <property type="match status" value="2"/>
</dbReference>
<dbReference type="STRING" id="317577.GCA_000419625_02242"/>
<feature type="domain" description="VOC" evidence="1">
    <location>
        <begin position="140"/>
        <end position="257"/>
    </location>
</feature>
<evidence type="ECO:0000313" key="3">
    <source>
        <dbReference type="Proteomes" id="UP000259030"/>
    </source>
</evidence>
<reference evidence="2 3" key="1">
    <citation type="submission" date="2017-05" db="EMBL/GenBank/DDBJ databases">
        <title>The complete genome sequence of Deinococcus ficus isolated from the rhizosphere of the Ficus religiosa L. in Taiwan.</title>
        <authorList>
            <person name="Wu K.-M."/>
            <person name="Liao T.-L."/>
            <person name="Liu Y.-M."/>
            <person name="Young C.-C."/>
            <person name="Tsai S.-F."/>
        </authorList>
    </citation>
    <scope>NUCLEOTIDE SEQUENCE [LARGE SCALE GENOMIC DNA]</scope>
    <source>
        <strain evidence="2 3">CC-FR2-10</strain>
    </source>
</reference>
<dbReference type="KEGG" id="dfc:DFI_08370"/>